<evidence type="ECO:0000259" key="11">
    <source>
        <dbReference type="Pfam" id="PF03033"/>
    </source>
</evidence>
<dbReference type="AlphaFoldDB" id="A0A382PFS9"/>
<dbReference type="InterPro" id="IPR004276">
    <property type="entry name" value="GlycoTrans_28_N"/>
</dbReference>
<name>A0A382PFS9_9ZZZZ</name>
<protein>
    <recommendedName>
        <fullName evidence="14">Glycosyltransferase family 28 N-terminal domain-containing protein</fullName>
    </recommendedName>
</protein>
<dbReference type="PANTHER" id="PTHR21015:SF22">
    <property type="entry name" value="GLYCOSYLTRANSFERASE"/>
    <property type="match status" value="1"/>
</dbReference>
<keyword evidence="10" id="KW-1133">Transmembrane helix</keyword>
<evidence type="ECO:0000256" key="4">
    <source>
        <dbReference type="ARBA" id="ARBA00022679"/>
    </source>
</evidence>
<evidence type="ECO:0000256" key="2">
    <source>
        <dbReference type="ARBA" id="ARBA00022618"/>
    </source>
</evidence>
<evidence type="ECO:0000256" key="5">
    <source>
        <dbReference type="ARBA" id="ARBA00022960"/>
    </source>
</evidence>
<feature type="transmembrane region" description="Helical" evidence="10">
    <location>
        <begin position="70"/>
        <end position="89"/>
    </location>
</feature>
<dbReference type="InterPro" id="IPR007235">
    <property type="entry name" value="Glyco_trans_28_C"/>
</dbReference>
<evidence type="ECO:0000256" key="7">
    <source>
        <dbReference type="ARBA" id="ARBA00023136"/>
    </source>
</evidence>
<feature type="transmembrane region" description="Helical" evidence="10">
    <location>
        <begin position="101"/>
        <end position="120"/>
    </location>
</feature>
<keyword evidence="9" id="KW-0961">Cell wall biogenesis/degradation</keyword>
<feature type="domain" description="Glycosyltransferase family 28 N-terminal" evidence="11">
    <location>
        <begin position="5"/>
        <end position="140"/>
    </location>
</feature>
<dbReference type="NCBIfam" id="TIGR01133">
    <property type="entry name" value="murG"/>
    <property type="match status" value="1"/>
</dbReference>
<reference evidence="13" key="1">
    <citation type="submission" date="2018-05" db="EMBL/GenBank/DDBJ databases">
        <authorList>
            <person name="Lanie J.A."/>
            <person name="Ng W.-L."/>
            <person name="Kazmierczak K.M."/>
            <person name="Andrzejewski T.M."/>
            <person name="Davidsen T.M."/>
            <person name="Wayne K.J."/>
            <person name="Tettelin H."/>
            <person name="Glass J.I."/>
            <person name="Rusch D."/>
            <person name="Podicherti R."/>
            <person name="Tsui H.-C.T."/>
            <person name="Winkler M.E."/>
        </authorList>
    </citation>
    <scope>NUCLEOTIDE SEQUENCE</scope>
</reference>
<dbReference type="EMBL" id="UINC01106267">
    <property type="protein sequence ID" value="SVC70812.1"/>
    <property type="molecule type" value="Genomic_DNA"/>
</dbReference>
<dbReference type="GO" id="GO:0009252">
    <property type="term" value="P:peptidoglycan biosynthetic process"/>
    <property type="evidence" value="ECO:0007669"/>
    <property type="project" value="UniProtKB-KW"/>
</dbReference>
<dbReference type="HAMAP" id="MF_00033">
    <property type="entry name" value="MurG"/>
    <property type="match status" value="1"/>
</dbReference>
<dbReference type="SUPFAM" id="SSF53756">
    <property type="entry name" value="UDP-Glycosyltransferase/glycogen phosphorylase"/>
    <property type="match status" value="1"/>
</dbReference>
<dbReference type="InterPro" id="IPR006009">
    <property type="entry name" value="GlcNAc_MurG"/>
</dbReference>
<keyword evidence="5" id="KW-0133">Cell shape</keyword>
<dbReference type="Pfam" id="PF04101">
    <property type="entry name" value="Glyco_tran_28_C"/>
    <property type="match status" value="1"/>
</dbReference>
<evidence type="ECO:0008006" key="14">
    <source>
        <dbReference type="Google" id="ProtNLM"/>
    </source>
</evidence>
<proteinExistence type="inferred from homology"/>
<dbReference type="GO" id="GO:0008360">
    <property type="term" value="P:regulation of cell shape"/>
    <property type="evidence" value="ECO:0007669"/>
    <property type="project" value="UniProtKB-KW"/>
</dbReference>
<evidence type="ECO:0000256" key="1">
    <source>
        <dbReference type="ARBA" id="ARBA00022475"/>
    </source>
</evidence>
<dbReference type="PANTHER" id="PTHR21015">
    <property type="entry name" value="UDP-N-ACETYLGLUCOSAMINE--N-ACETYLMURAMYL-(PENTAPEPTIDE) PYROPHOSPHORYL-UNDECAPRENOL N-ACETYLGLUCOSAMINE TRANSFERASE 1"/>
    <property type="match status" value="1"/>
</dbReference>
<evidence type="ECO:0000259" key="12">
    <source>
        <dbReference type="Pfam" id="PF04101"/>
    </source>
</evidence>
<keyword evidence="7 10" id="KW-0472">Membrane</keyword>
<keyword evidence="2" id="KW-0132">Cell division</keyword>
<evidence type="ECO:0000256" key="8">
    <source>
        <dbReference type="ARBA" id="ARBA00023306"/>
    </source>
</evidence>
<keyword evidence="6" id="KW-0573">Peptidoglycan synthesis</keyword>
<dbReference type="GO" id="GO:0051301">
    <property type="term" value="P:cell division"/>
    <property type="evidence" value="ECO:0007669"/>
    <property type="project" value="UniProtKB-KW"/>
</dbReference>
<evidence type="ECO:0000256" key="6">
    <source>
        <dbReference type="ARBA" id="ARBA00022984"/>
    </source>
</evidence>
<keyword evidence="4" id="KW-0808">Transferase</keyword>
<evidence type="ECO:0000256" key="10">
    <source>
        <dbReference type="SAM" id="Phobius"/>
    </source>
</evidence>
<feature type="domain" description="Glycosyl transferase family 28 C-terminal" evidence="12">
    <location>
        <begin position="178"/>
        <end position="316"/>
    </location>
</feature>
<organism evidence="13">
    <name type="scientific">marine metagenome</name>
    <dbReference type="NCBI Taxonomy" id="408172"/>
    <lineage>
        <taxon>unclassified sequences</taxon>
        <taxon>metagenomes</taxon>
        <taxon>ecological metagenomes</taxon>
    </lineage>
</organism>
<keyword evidence="1" id="KW-1003">Cell membrane</keyword>
<dbReference type="Pfam" id="PF03033">
    <property type="entry name" value="Glyco_transf_28"/>
    <property type="match status" value="1"/>
</dbReference>
<dbReference type="GO" id="GO:0050511">
    <property type="term" value="F:undecaprenyldiphospho-muramoylpentapeptide beta-N-acetylglucosaminyltransferase activity"/>
    <property type="evidence" value="ECO:0007669"/>
    <property type="project" value="InterPro"/>
</dbReference>
<dbReference type="CDD" id="cd03785">
    <property type="entry name" value="GT28_MurG"/>
    <property type="match status" value="1"/>
</dbReference>
<dbReference type="GO" id="GO:0071555">
    <property type="term" value="P:cell wall organization"/>
    <property type="evidence" value="ECO:0007669"/>
    <property type="project" value="UniProtKB-KW"/>
</dbReference>
<sequence length="317" mass="34448">MSNKVLIMAGGTGGHIFPALAIAKELTNQGANIEWLGGRNSMEGSLVPKHGYQLHCVHTSGLRGKNLLTLLKAFFLLCLGLIETIFVFLRFRPDRVVGMGGYASGIGGMVAKIFFVPLIIHEQNAILGTTNKLLGKFAQQSLQAFDNTFDLSINAVTVGNPIFFTPEPKNTPELVNNLLVLGGSLGAQKINEVITSIKTPLNIWHQTGVKHLESVKLAYQNNPNTNLCIESFIENMAEAYAWADVVVCRSGAMTVSELVATKTIAILVPFPYAVDNHQTKNAQYLSDQGAGILLEESLLNAETIDKQLRSLTTNKLK</sequence>
<evidence type="ECO:0000313" key="13">
    <source>
        <dbReference type="EMBL" id="SVC70812.1"/>
    </source>
</evidence>
<keyword evidence="8" id="KW-0131">Cell cycle</keyword>
<keyword evidence="10" id="KW-0812">Transmembrane</keyword>
<evidence type="ECO:0000256" key="3">
    <source>
        <dbReference type="ARBA" id="ARBA00022676"/>
    </source>
</evidence>
<evidence type="ECO:0000256" key="9">
    <source>
        <dbReference type="ARBA" id="ARBA00023316"/>
    </source>
</evidence>
<gene>
    <name evidence="13" type="ORF">METZ01_LOCUS323666</name>
</gene>
<dbReference type="Gene3D" id="3.40.50.2000">
    <property type="entry name" value="Glycogen Phosphorylase B"/>
    <property type="match status" value="2"/>
</dbReference>
<dbReference type="GO" id="GO:0005975">
    <property type="term" value="P:carbohydrate metabolic process"/>
    <property type="evidence" value="ECO:0007669"/>
    <property type="project" value="InterPro"/>
</dbReference>
<keyword evidence="3" id="KW-0328">Glycosyltransferase</keyword>
<accession>A0A382PFS9</accession>
<feature type="non-terminal residue" evidence="13">
    <location>
        <position position="317"/>
    </location>
</feature>